<feature type="transmembrane region" description="Helical" evidence="1">
    <location>
        <begin position="17"/>
        <end position="37"/>
    </location>
</feature>
<keyword evidence="1" id="KW-1133">Transmembrane helix</keyword>
<name>A0A7S3NGA8_9SPIT</name>
<keyword evidence="1" id="KW-0812">Transmembrane</keyword>
<accession>A0A7S3NGA8</accession>
<evidence type="ECO:0000256" key="1">
    <source>
        <dbReference type="SAM" id="Phobius"/>
    </source>
</evidence>
<dbReference type="AlphaFoldDB" id="A0A7S3NGA8"/>
<protein>
    <submittedName>
        <fullName evidence="2">Uncharacterized protein</fullName>
    </submittedName>
</protein>
<gene>
    <name evidence="2" type="ORF">EHAR0213_LOCUS18141</name>
</gene>
<organism evidence="2">
    <name type="scientific">Euplotes harpa</name>
    <dbReference type="NCBI Taxonomy" id="151035"/>
    <lineage>
        <taxon>Eukaryota</taxon>
        <taxon>Sar</taxon>
        <taxon>Alveolata</taxon>
        <taxon>Ciliophora</taxon>
        <taxon>Intramacronucleata</taxon>
        <taxon>Spirotrichea</taxon>
        <taxon>Hypotrichia</taxon>
        <taxon>Euplotida</taxon>
        <taxon>Euplotidae</taxon>
        <taxon>Euplotes</taxon>
    </lineage>
</organism>
<keyword evidence="1" id="KW-0472">Membrane</keyword>
<dbReference type="EMBL" id="HBII01043452">
    <property type="protein sequence ID" value="CAE0359217.1"/>
    <property type="molecule type" value="Transcribed_RNA"/>
</dbReference>
<reference evidence="2" key="1">
    <citation type="submission" date="2021-01" db="EMBL/GenBank/DDBJ databases">
        <authorList>
            <person name="Corre E."/>
            <person name="Pelletier E."/>
            <person name="Niang G."/>
            <person name="Scheremetjew M."/>
            <person name="Finn R."/>
            <person name="Kale V."/>
            <person name="Holt S."/>
            <person name="Cochrane G."/>
            <person name="Meng A."/>
            <person name="Brown T."/>
            <person name="Cohen L."/>
        </authorList>
    </citation>
    <scope>NUCLEOTIDE SEQUENCE</scope>
    <source>
        <strain evidence="2">FSP1.4</strain>
    </source>
</reference>
<proteinExistence type="predicted"/>
<sequence>MCDLRLYLSVYALQHKLHLYSFLSFTSALKCCLWCFFKFPFWVKLLLHTFQVKGFTPWCILKWSRKFQALTNSFPQSGNSQMMIRFLRVVRPTPSYLSLYWQSFKTSILSSAVSSLASDSFL</sequence>
<evidence type="ECO:0000313" key="2">
    <source>
        <dbReference type="EMBL" id="CAE0359217.1"/>
    </source>
</evidence>